<dbReference type="Proteomes" id="UP001149163">
    <property type="component" value="Unassembled WGS sequence"/>
</dbReference>
<feature type="non-terminal residue" evidence="2">
    <location>
        <position position="1"/>
    </location>
</feature>
<gene>
    <name evidence="2" type="ORF">N7482_007998</name>
</gene>
<dbReference type="OrthoDB" id="6359816at2759"/>
<evidence type="ECO:0000313" key="2">
    <source>
        <dbReference type="EMBL" id="KAJ5156898.1"/>
    </source>
</evidence>
<evidence type="ECO:0000259" key="1">
    <source>
        <dbReference type="PROSITE" id="PS50097"/>
    </source>
</evidence>
<dbReference type="Pfam" id="PF00651">
    <property type="entry name" value="BTB"/>
    <property type="match status" value="1"/>
</dbReference>
<comment type="caution">
    <text evidence="2">The sequence shown here is derived from an EMBL/GenBank/DDBJ whole genome shotgun (WGS) entry which is preliminary data.</text>
</comment>
<reference evidence="2" key="2">
    <citation type="journal article" date="2023" name="IMA Fungus">
        <title>Comparative genomic study of the Penicillium genus elucidates a diverse pangenome and 15 lateral gene transfer events.</title>
        <authorList>
            <person name="Petersen C."/>
            <person name="Sorensen T."/>
            <person name="Nielsen M.R."/>
            <person name="Sondergaard T.E."/>
            <person name="Sorensen J.L."/>
            <person name="Fitzpatrick D.A."/>
            <person name="Frisvad J.C."/>
            <person name="Nielsen K.L."/>
        </authorList>
    </citation>
    <scope>NUCLEOTIDE SEQUENCE</scope>
    <source>
        <strain evidence="2">IBT 26290</strain>
    </source>
</reference>
<dbReference type="CDD" id="cd18186">
    <property type="entry name" value="BTB_POZ_ZBTB_KLHL-like"/>
    <property type="match status" value="1"/>
</dbReference>
<dbReference type="AlphaFoldDB" id="A0A9W9LI50"/>
<dbReference type="PANTHER" id="PTHR47843:SF5">
    <property type="entry name" value="BTB_POZ DOMAIN PROTEIN"/>
    <property type="match status" value="1"/>
</dbReference>
<proteinExistence type="predicted"/>
<dbReference type="RefSeq" id="XP_056539887.1">
    <property type="nucleotide sequence ID" value="XM_056690122.1"/>
</dbReference>
<accession>A0A9W9LI50</accession>
<dbReference type="PROSITE" id="PS50097">
    <property type="entry name" value="BTB"/>
    <property type="match status" value="1"/>
</dbReference>
<keyword evidence="3" id="KW-1185">Reference proteome</keyword>
<dbReference type="SUPFAM" id="SSF54695">
    <property type="entry name" value="POZ domain"/>
    <property type="match status" value="1"/>
</dbReference>
<dbReference type="InterPro" id="IPR011333">
    <property type="entry name" value="SKP1/BTB/POZ_sf"/>
</dbReference>
<dbReference type="InterPro" id="IPR000210">
    <property type="entry name" value="BTB/POZ_dom"/>
</dbReference>
<dbReference type="GeneID" id="81429298"/>
<protein>
    <recommendedName>
        <fullName evidence="1">BTB domain-containing protein</fullName>
    </recommendedName>
</protein>
<dbReference type="PANTHER" id="PTHR47843">
    <property type="entry name" value="BTB DOMAIN-CONTAINING PROTEIN-RELATED"/>
    <property type="match status" value="1"/>
</dbReference>
<dbReference type="Gene3D" id="3.30.710.10">
    <property type="entry name" value="Potassium Channel Kv1.1, Chain A"/>
    <property type="match status" value="1"/>
</dbReference>
<dbReference type="EMBL" id="JAPQKN010000006">
    <property type="protein sequence ID" value="KAJ5156898.1"/>
    <property type="molecule type" value="Genomic_DNA"/>
</dbReference>
<reference evidence="2" key="1">
    <citation type="submission" date="2022-11" db="EMBL/GenBank/DDBJ databases">
        <authorList>
            <person name="Petersen C."/>
        </authorList>
    </citation>
    <scope>NUCLEOTIDE SEQUENCE</scope>
    <source>
        <strain evidence="2">IBT 26290</strain>
    </source>
</reference>
<feature type="domain" description="BTB" evidence="1">
    <location>
        <begin position="8"/>
        <end position="75"/>
    </location>
</feature>
<organism evidence="2 3">
    <name type="scientific">Penicillium canariense</name>
    <dbReference type="NCBI Taxonomy" id="189055"/>
    <lineage>
        <taxon>Eukaryota</taxon>
        <taxon>Fungi</taxon>
        <taxon>Dikarya</taxon>
        <taxon>Ascomycota</taxon>
        <taxon>Pezizomycotina</taxon>
        <taxon>Eurotiomycetes</taxon>
        <taxon>Eurotiomycetidae</taxon>
        <taxon>Eurotiales</taxon>
        <taxon>Aspergillaceae</taxon>
        <taxon>Penicillium</taxon>
    </lineage>
</organism>
<feature type="non-terminal residue" evidence="2">
    <location>
        <position position="167"/>
    </location>
</feature>
<sequence>YRERGDFTDLKIVYDRVEFNVYKIILCSQSPIFQSAYTRNFKEVVESTYQIIDKSVSIIKKMLDYLYTGKYSETFDKKEADDLPKIPPLSLSALQLYTQIFSLGDKYIIPELYYTAIVKYSKKALNRFNPVEYLKDVFFLLLSSNRELKELAIRFSRDNLVSYLDNK</sequence>
<name>A0A9W9LI50_9EURO</name>
<evidence type="ECO:0000313" key="3">
    <source>
        <dbReference type="Proteomes" id="UP001149163"/>
    </source>
</evidence>